<evidence type="ECO:0000259" key="9">
    <source>
        <dbReference type="Pfam" id="PF02811"/>
    </source>
</evidence>
<dbReference type="NCBIfam" id="TIGR01856">
    <property type="entry name" value="hisJ_fam"/>
    <property type="match status" value="1"/>
</dbReference>
<evidence type="ECO:0000256" key="8">
    <source>
        <dbReference type="RuleBase" id="RU366003"/>
    </source>
</evidence>
<dbReference type="Pfam" id="PF13263">
    <property type="entry name" value="PHP_C"/>
    <property type="match status" value="1"/>
</dbReference>
<comment type="similarity">
    <text evidence="2 8">Belongs to the PHP hydrolase family. HisK subfamily.</text>
</comment>
<dbReference type="Proteomes" id="UP000830055">
    <property type="component" value="Chromosome"/>
</dbReference>
<keyword evidence="6 8" id="KW-0368">Histidine biosynthesis</keyword>
<name>A0ABN6M0G1_9BACT</name>
<keyword evidence="11" id="KW-1185">Reference proteome</keyword>
<dbReference type="Gene3D" id="3.20.20.140">
    <property type="entry name" value="Metal-dependent hydrolases"/>
    <property type="match status" value="1"/>
</dbReference>
<dbReference type="PANTHER" id="PTHR21039">
    <property type="entry name" value="HISTIDINOL PHOSPHATASE-RELATED"/>
    <property type="match status" value="1"/>
</dbReference>
<dbReference type="InterPro" id="IPR016195">
    <property type="entry name" value="Pol/histidinol_Pase-like"/>
</dbReference>
<dbReference type="InterPro" id="IPR010140">
    <property type="entry name" value="Histidinol_P_phosphatase_HisJ"/>
</dbReference>
<dbReference type="PANTHER" id="PTHR21039:SF0">
    <property type="entry name" value="HISTIDINOL-PHOSPHATASE"/>
    <property type="match status" value="1"/>
</dbReference>
<dbReference type="SUPFAM" id="SSF89550">
    <property type="entry name" value="PHP domain-like"/>
    <property type="match status" value="1"/>
</dbReference>
<evidence type="ECO:0000313" key="10">
    <source>
        <dbReference type="EMBL" id="BDD86373.1"/>
    </source>
</evidence>
<gene>
    <name evidence="10" type="primary">hisK_1</name>
    <name evidence="10" type="ORF">DPPLL_07380</name>
</gene>
<dbReference type="InterPro" id="IPR004013">
    <property type="entry name" value="PHP_dom"/>
</dbReference>
<organism evidence="10 11">
    <name type="scientific">Desulfofustis limnaeus</name>
    <dbReference type="NCBI Taxonomy" id="2740163"/>
    <lineage>
        <taxon>Bacteria</taxon>
        <taxon>Pseudomonadati</taxon>
        <taxon>Thermodesulfobacteriota</taxon>
        <taxon>Desulfobulbia</taxon>
        <taxon>Desulfobulbales</taxon>
        <taxon>Desulfocapsaceae</taxon>
        <taxon>Desulfofustis</taxon>
    </lineage>
</organism>
<keyword evidence="5 8" id="KW-0378">Hydrolase</keyword>
<comment type="pathway">
    <text evidence="1 8">Amino-acid biosynthesis; L-histidine biosynthesis; L-histidine from 5-phospho-alpha-D-ribose 1-diphosphate: step 8/9.</text>
</comment>
<evidence type="ECO:0000256" key="1">
    <source>
        <dbReference type="ARBA" id="ARBA00004970"/>
    </source>
</evidence>
<evidence type="ECO:0000256" key="6">
    <source>
        <dbReference type="ARBA" id="ARBA00023102"/>
    </source>
</evidence>
<accession>A0ABN6M0G1</accession>
<sequence length="262" mass="29626">MIPDLSADGHVHTYLCGHATGAMEDYVRAAIDRGLRRITFLEHLEAGIEYAPKTWLTDQDFTFYFAEGERLRSVYGERLHIGLGVEVGYNPEQVEVILQRLSRFRWDRIGLSYHFHRLPGAPYHLNLLSNKKKNLEIMEHQGSDLLLGHYFDALLDAVERIPAHVLCHLDAGLRHLPGRRFTAAHREQIERLLQAVKRHSMALEINTSGYEITGQPFPPAEIIARARQLGIPVLPGSDAHRPADVGRFFDRLGDVFSAAPAP</sequence>
<keyword evidence="4 8" id="KW-0028">Amino-acid biosynthesis</keyword>
<dbReference type="EC" id="3.1.3.15" evidence="3 8"/>
<evidence type="ECO:0000256" key="2">
    <source>
        <dbReference type="ARBA" id="ARBA00009152"/>
    </source>
</evidence>
<proteinExistence type="inferred from homology"/>
<evidence type="ECO:0000256" key="3">
    <source>
        <dbReference type="ARBA" id="ARBA00013085"/>
    </source>
</evidence>
<dbReference type="RefSeq" id="WP_284153467.1">
    <property type="nucleotide sequence ID" value="NZ_AP025516.1"/>
</dbReference>
<dbReference type="Pfam" id="PF02811">
    <property type="entry name" value="PHP"/>
    <property type="match status" value="1"/>
</dbReference>
<evidence type="ECO:0000256" key="7">
    <source>
        <dbReference type="ARBA" id="ARBA00049158"/>
    </source>
</evidence>
<evidence type="ECO:0000256" key="4">
    <source>
        <dbReference type="ARBA" id="ARBA00022605"/>
    </source>
</evidence>
<evidence type="ECO:0000256" key="5">
    <source>
        <dbReference type="ARBA" id="ARBA00022801"/>
    </source>
</evidence>
<dbReference type="CDD" id="cd12110">
    <property type="entry name" value="PHP_HisPPase_Hisj_like"/>
    <property type="match status" value="1"/>
</dbReference>
<dbReference type="EMBL" id="AP025516">
    <property type="protein sequence ID" value="BDD86373.1"/>
    <property type="molecule type" value="Genomic_DNA"/>
</dbReference>
<feature type="domain" description="PHP" evidence="9">
    <location>
        <begin position="8"/>
        <end position="208"/>
    </location>
</feature>
<evidence type="ECO:0000313" key="11">
    <source>
        <dbReference type="Proteomes" id="UP000830055"/>
    </source>
</evidence>
<protein>
    <recommendedName>
        <fullName evidence="3 8">Histidinol-phosphatase</fullName>
        <shortName evidence="8">HolPase</shortName>
        <ecNumber evidence="3 8">3.1.3.15</ecNumber>
    </recommendedName>
</protein>
<reference evidence="10 11" key="1">
    <citation type="submission" date="2022-01" db="EMBL/GenBank/DDBJ databases">
        <title>Desulfofustis limnae sp. nov., a novel mesophilic sulfate-reducing bacterium isolated from marsh soil.</title>
        <authorList>
            <person name="Watanabe M."/>
            <person name="Takahashi A."/>
            <person name="Kojima H."/>
            <person name="Fukui M."/>
        </authorList>
    </citation>
    <scope>NUCLEOTIDE SEQUENCE [LARGE SCALE GENOMIC DNA]</scope>
    <source>
        <strain evidence="10 11">PPLL</strain>
    </source>
</reference>
<comment type="catalytic activity">
    <reaction evidence="7 8">
        <text>L-histidinol phosphate + H2O = L-histidinol + phosphate</text>
        <dbReference type="Rhea" id="RHEA:14465"/>
        <dbReference type="ChEBI" id="CHEBI:15377"/>
        <dbReference type="ChEBI" id="CHEBI:43474"/>
        <dbReference type="ChEBI" id="CHEBI:57699"/>
        <dbReference type="ChEBI" id="CHEBI:57980"/>
        <dbReference type="EC" id="3.1.3.15"/>
    </reaction>
</comment>